<keyword evidence="5 12" id="KW-0597">Phosphoprotein</keyword>
<keyword evidence="7" id="KW-0547">Nucleotide-binding</keyword>
<dbReference type="Pfam" id="PF00512">
    <property type="entry name" value="HisKA"/>
    <property type="match status" value="1"/>
</dbReference>
<dbReference type="Gene3D" id="3.40.50.2300">
    <property type="match status" value="1"/>
</dbReference>
<feature type="compositionally biased region" description="Polar residues" evidence="13">
    <location>
        <begin position="1255"/>
        <end position="1271"/>
    </location>
</feature>
<evidence type="ECO:0000256" key="8">
    <source>
        <dbReference type="ARBA" id="ARBA00022777"/>
    </source>
</evidence>
<dbReference type="InterPro" id="IPR001789">
    <property type="entry name" value="Sig_transdc_resp-reg_receiver"/>
</dbReference>
<dbReference type="InterPro" id="IPR000014">
    <property type="entry name" value="PAS"/>
</dbReference>
<dbReference type="FunFam" id="1.10.287.130:FF:000002">
    <property type="entry name" value="Two-component osmosensing histidine kinase"/>
    <property type="match status" value="1"/>
</dbReference>
<dbReference type="InterPro" id="IPR004358">
    <property type="entry name" value="Sig_transdc_His_kin-like_C"/>
</dbReference>
<feature type="compositionally biased region" description="Basic and acidic residues" evidence="13">
    <location>
        <begin position="1307"/>
        <end position="1319"/>
    </location>
</feature>
<evidence type="ECO:0000259" key="16">
    <source>
        <dbReference type="PROSITE" id="PS50112"/>
    </source>
</evidence>
<dbReference type="SMART" id="SM00388">
    <property type="entry name" value="HisKA"/>
    <property type="match status" value="1"/>
</dbReference>
<dbReference type="CDD" id="cd16922">
    <property type="entry name" value="HATPase_EvgS-ArcB-TorS-like"/>
    <property type="match status" value="1"/>
</dbReference>
<proteinExistence type="predicted"/>
<dbReference type="FunFam" id="3.30.450.20:FF:000099">
    <property type="entry name" value="Sensory box sensor histidine kinase"/>
    <property type="match status" value="1"/>
</dbReference>
<dbReference type="FunFam" id="3.30.565.10:FF:000010">
    <property type="entry name" value="Sensor histidine kinase RcsC"/>
    <property type="match status" value="1"/>
</dbReference>
<feature type="domain" description="Response regulatory" evidence="15">
    <location>
        <begin position="1047"/>
        <end position="1173"/>
    </location>
</feature>
<dbReference type="PRINTS" id="PR00344">
    <property type="entry name" value="BCTRLSENSOR"/>
</dbReference>
<dbReference type="PROSITE" id="PS50110">
    <property type="entry name" value="RESPONSE_REGULATORY"/>
    <property type="match status" value="1"/>
</dbReference>
<dbReference type="Pfam" id="PF02518">
    <property type="entry name" value="HATPase_c"/>
    <property type="match status" value="1"/>
</dbReference>
<evidence type="ECO:0000256" key="9">
    <source>
        <dbReference type="ARBA" id="ARBA00022840"/>
    </source>
</evidence>
<dbReference type="NCBIfam" id="TIGR00229">
    <property type="entry name" value="sensory_box"/>
    <property type="match status" value="1"/>
</dbReference>
<dbReference type="CDD" id="cd00082">
    <property type="entry name" value="HisKA"/>
    <property type="match status" value="1"/>
</dbReference>
<dbReference type="Pfam" id="PF00072">
    <property type="entry name" value="Response_reg"/>
    <property type="match status" value="1"/>
</dbReference>
<dbReference type="CDD" id="cd17546">
    <property type="entry name" value="REC_hyHK_CKI1_RcsC-like"/>
    <property type="match status" value="1"/>
</dbReference>
<evidence type="ECO:0000256" key="13">
    <source>
        <dbReference type="SAM" id="MobiDB-lite"/>
    </source>
</evidence>
<comment type="subcellular location">
    <subcellularLocation>
        <location evidence="2">Cytoplasm</location>
    </subcellularLocation>
</comment>
<reference evidence="17" key="1">
    <citation type="submission" date="2023-06" db="EMBL/GenBank/DDBJ databases">
        <title>Genome-scale phylogeny and comparative genomics of the fungal order Sordariales.</title>
        <authorList>
            <consortium name="Lawrence Berkeley National Laboratory"/>
            <person name="Hensen N."/>
            <person name="Bonometti L."/>
            <person name="Westerberg I."/>
            <person name="Brannstrom I.O."/>
            <person name="Guillou S."/>
            <person name="Cros-Aarteil S."/>
            <person name="Calhoun S."/>
            <person name="Haridas S."/>
            <person name="Kuo A."/>
            <person name="Mondo S."/>
            <person name="Pangilinan J."/>
            <person name="Riley R."/>
            <person name="Labutti K."/>
            <person name="Andreopoulos B."/>
            <person name="Lipzen A."/>
            <person name="Chen C."/>
            <person name="Yanf M."/>
            <person name="Daum C."/>
            <person name="Ng V."/>
            <person name="Clum A."/>
            <person name="Steindorff A."/>
            <person name="Ohm R."/>
            <person name="Martin F."/>
            <person name="Silar P."/>
            <person name="Natvig D."/>
            <person name="Lalanne C."/>
            <person name="Gautier V."/>
            <person name="Ament-Velasquez S.L."/>
            <person name="Kruys A."/>
            <person name="Hutchinson M.I."/>
            <person name="Powell A.J."/>
            <person name="Barry K."/>
            <person name="Miller A.N."/>
            <person name="Grigoriev I.V."/>
            <person name="Debuchy R."/>
            <person name="Gladieux P."/>
            <person name="Thoren M.H."/>
            <person name="Johannesson H."/>
        </authorList>
    </citation>
    <scope>NUCLEOTIDE SEQUENCE</scope>
    <source>
        <strain evidence="17">CBS 606.72</strain>
    </source>
</reference>
<feature type="region of interest" description="Disordered" evidence="13">
    <location>
        <begin position="148"/>
        <end position="169"/>
    </location>
</feature>
<sequence>MGRPILEPVLPDPHDGGASRPPAQCFVRDAPSLSPGLRRSQSASPFRLAMPYITPGQVAFSALQFLPVPLLVLDGLKTVIMANEAMGRLLRDEVDEVDSMMPIMDQLRGQSLSQIGIDLTQGGAPVWVDWGQFLDQVAAEMGIGRTKEDLGDLSSDEGDATPTLTEGTEMPRSNAVVEVVISQRGISTTDFDSRLRSKAATLQVHAKMIVSVWGVSEHRTFFTLTFTNTDAAATVHGAPGKKSVADLETLQAAEKQSVLAFNKPPSLTSSHGSYCPSFISPSSLSLSSSPFPPLGPPAKSSISSAPSILQKIMLLKDALLDNSSTPILAMWKDGSAAFPNRAARDFFNPNADLDSTADGFDLLPAWAVYTEDFSRQLEPREYPISVIIETETPFTGFRIGMCDRKGKKLVFDVEGTALRDPNTGEFLAGVVTCRDVTEMAAELSRIKAAEEERFKLICDTMPQLVWTATPDGLHDFFNSRWYSYTGLTPQTSLGTGWMNPFHPDDLSESEKRWKHSLATGEPYVTEYRCLSKEGEWRWFLGRALPLKNKATGKIEKWFAGTCTDVHEGIETKLEAKRARQQLLSVIALSRMTVFTVDVDRNVTMLEGALIWDLAGSDDKSDSRWYIGQNIYDVFSRLSSQPVNAAQRAPFLAPLELILSGKTTAEYKEHELDGRWYRTRFQPIVGRRKGQGGFEERGIDGVTGIVMDVTELKVREKHIQAQAQEKRRLVANEAAAKEASRLKSQFLANMSHEIRTPISGVIGMAELLLDDNEGEDHREITQNIYRSANALLSVINDILDFSKVESGRLDIEEFEFSLSMVVQDVSKMLRFAAERKDLEFKSDIDPDIENNLMLMGDPGRVRQILTNLLTNSIKFTNQGYVRFSVTKEKETPELTEIKFVVEDTGIGIEEEVRKRLFQPFSQGDPSTARKFGGTGLGLTISKNLLDLMKGRMTMESTLGTGTTTMFWIPFNKPRLLQAAGLTQPLPDRLQSEMSVSCNSSEYEPNSLGPPSNELLDKGRSAWRHPSISLSTTSSPEDELPMSERAGILVLVVEDNAINQQIATKTIKKLGFQVTAVWNGKEALEYLEAAQCGGKRKPDVILMDVQMPVIDGYRCTHILRRHNPYKVYVNEIPIVAMTASAIQGDKEKCKRAGMDDYLSKPVRSKMLEKMLVRWSTKSRPAHSPIETLGYSDCSETGDRCDKADIPSGIVEDDAASPSPDGLPSKWPEDFSDACNQITPRPQRTREDADYFPGYTVESHSPATSRSGPAQSGNHGAADGAASGDNPIVLVVDASTPQLITSPLPLTKENIGRLDHESQSRG</sequence>
<dbReference type="InterPro" id="IPR011006">
    <property type="entry name" value="CheY-like_superfamily"/>
</dbReference>
<comment type="catalytic activity">
    <reaction evidence="1">
        <text>ATP + protein L-histidine = ADP + protein N-phospho-L-histidine.</text>
        <dbReference type="EC" id="2.7.13.3"/>
    </reaction>
</comment>
<dbReference type="Pfam" id="PF08447">
    <property type="entry name" value="PAS_3"/>
    <property type="match status" value="1"/>
</dbReference>
<keyword evidence="8" id="KW-0418">Kinase</keyword>
<comment type="caution">
    <text evidence="17">The sequence shown here is derived from an EMBL/GenBank/DDBJ whole genome shotgun (WGS) entry which is preliminary data.</text>
</comment>
<dbReference type="EMBL" id="JAULSU010000001">
    <property type="protein sequence ID" value="KAK0633062.1"/>
    <property type="molecule type" value="Genomic_DNA"/>
</dbReference>
<keyword evidence="10" id="KW-0902">Two-component regulatory system</keyword>
<evidence type="ECO:0000256" key="2">
    <source>
        <dbReference type="ARBA" id="ARBA00004496"/>
    </source>
</evidence>
<keyword evidence="9" id="KW-0067">ATP-binding</keyword>
<feature type="domain" description="Histidine kinase" evidence="14">
    <location>
        <begin position="748"/>
        <end position="971"/>
    </location>
</feature>
<dbReference type="Gene3D" id="3.30.565.10">
    <property type="entry name" value="Histidine kinase-like ATPase, C-terminal domain"/>
    <property type="match status" value="1"/>
</dbReference>
<dbReference type="GO" id="GO:0005524">
    <property type="term" value="F:ATP binding"/>
    <property type="evidence" value="ECO:0007669"/>
    <property type="project" value="UniProtKB-KW"/>
</dbReference>
<name>A0AA39XFJ9_9PEZI</name>
<feature type="domain" description="PAS" evidence="16">
    <location>
        <begin position="450"/>
        <end position="520"/>
    </location>
</feature>
<dbReference type="Gene3D" id="1.10.287.130">
    <property type="match status" value="1"/>
</dbReference>
<feature type="compositionally biased region" description="Polar residues" evidence="13">
    <location>
        <begin position="993"/>
        <end position="1002"/>
    </location>
</feature>
<evidence type="ECO:0000256" key="12">
    <source>
        <dbReference type="PROSITE-ProRule" id="PRU00169"/>
    </source>
</evidence>
<dbReference type="SUPFAM" id="SSF47384">
    <property type="entry name" value="Homodimeric domain of signal transducing histidine kinase"/>
    <property type="match status" value="1"/>
</dbReference>
<feature type="region of interest" description="Disordered" evidence="13">
    <location>
        <begin position="1199"/>
        <end position="1281"/>
    </location>
</feature>
<dbReference type="SMART" id="SM00448">
    <property type="entry name" value="REC"/>
    <property type="match status" value="1"/>
</dbReference>
<dbReference type="InterPro" id="IPR003594">
    <property type="entry name" value="HATPase_dom"/>
</dbReference>
<organism evidence="17 18">
    <name type="scientific">Immersiella caudata</name>
    <dbReference type="NCBI Taxonomy" id="314043"/>
    <lineage>
        <taxon>Eukaryota</taxon>
        <taxon>Fungi</taxon>
        <taxon>Dikarya</taxon>
        <taxon>Ascomycota</taxon>
        <taxon>Pezizomycotina</taxon>
        <taxon>Sordariomycetes</taxon>
        <taxon>Sordariomycetidae</taxon>
        <taxon>Sordariales</taxon>
        <taxon>Lasiosphaeriaceae</taxon>
        <taxon>Immersiella</taxon>
    </lineage>
</organism>
<dbReference type="SMART" id="SM00091">
    <property type="entry name" value="PAS"/>
    <property type="match status" value="2"/>
</dbReference>
<dbReference type="GO" id="GO:1900745">
    <property type="term" value="P:positive regulation of p38MAPK cascade"/>
    <property type="evidence" value="ECO:0007669"/>
    <property type="project" value="UniProtKB-ARBA"/>
</dbReference>
<comment type="function">
    <text evidence="11">Involved in the control of the SAPK-dependent transcriptional response to peroxide stress. Regulates sty1 activity.</text>
</comment>
<dbReference type="InterPro" id="IPR035965">
    <property type="entry name" value="PAS-like_dom_sf"/>
</dbReference>
<dbReference type="GO" id="GO:0009365">
    <property type="term" value="C:protein histidine kinase complex"/>
    <property type="evidence" value="ECO:0007669"/>
    <property type="project" value="UniProtKB-ARBA"/>
</dbReference>
<dbReference type="EC" id="2.7.13.3" evidence="3"/>
<evidence type="ECO:0000256" key="10">
    <source>
        <dbReference type="ARBA" id="ARBA00023012"/>
    </source>
</evidence>
<dbReference type="Gene3D" id="3.30.450.20">
    <property type="entry name" value="PAS domain"/>
    <property type="match status" value="3"/>
</dbReference>
<dbReference type="SUPFAM" id="SSF55874">
    <property type="entry name" value="ATPase domain of HSP90 chaperone/DNA topoisomerase II/histidine kinase"/>
    <property type="match status" value="1"/>
</dbReference>
<dbReference type="InterPro" id="IPR036097">
    <property type="entry name" value="HisK_dim/P_sf"/>
</dbReference>
<evidence type="ECO:0000313" key="18">
    <source>
        <dbReference type="Proteomes" id="UP001175000"/>
    </source>
</evidence>
<evidence type="ECO:0000256" key="4">
    <source>
        <dbReference type="ARBA" id="ARBA00022490"/>
    </source>
</evidence>
<evidence type="ECO:0000256" key="11">
    <source>
        <dbReference type="ARBA" id="ARBA00054109"/>
    </source>
</evidence>
<dbReference type="CDD" id="cd00130">
    <property type="entry name" value="PAS"/>
    <property type="match status" value="1"/>
</dbReference>
<dbReference type="InterPro" id="IPR005467">
    <property type="entry name" value="His_kinase_dom"/>
</dbReference>
<feature type="region of interest" description="Disordered" evidence="13">
    <location>
        <begin position="1"/>
        <end position="22"/>
    </location>
</feature>
<evidence type="ECO:0000313" key="17">
    <source>
        <dbReference type="EMBL" id="KAK0633062.1"/>
    </source>
</evidence>
<feature type="modified residue" description="4-aspartylphosphate" evidence="12">
    <location>
        <position position="1102"/>
    </location>
</feature>
<keyword evidence="18" id="KW-1185">Reference proteome</keyword>
<dbReference type="SUPFAM" id="SSF52172">
    <property type="entry name" value="CheY-like"/>
    <property type="match status" value="1"/>
</dbReference>
<dbReference type="InterPro" id="IPR036890">
    <property type="entry name" value="HATPase_C_sf"/>
</dbReference>
<dbReference type="GO" id="GO:0000155">
    <property type="term" value="F:phosphorelay sensor kinase activity"/>
    <property type="evidence" value="ECO:0007669"/>
    <property type="project" value="InterPro"/>
</dbReference>
<evidence type="ECO:0000256" key="1">
    <source>
        <dbReference type="ARBA" id="ARBA00000085"/>
    </source>
</evidence>
<gene>
    <name evidence="17" type="ORF">B0T14DRAFT_419156</name>
</gene>
<evidence type="ECO:0000256" key="7">
    <source>
        <dbReference type="ARBA" id="ARBA00022741"/>
    </source>
</evidence>
<dbReference type="PANTHER" id="PTHR45339">
    <property type="entry name" value="HYBRID SIGNAL TRANSDUCTION HISTIDINE KINASE J"/>
    <property type="match status" value="1"/>
</dbReference>
<protein>
    <recommendedName>
        <fullName evidence="3">histidine kinase</fullName>
        <ecNumber evidence="3">2.7.13.3</ecNumber>
    </recommendedName>
</protein>
<dbReference type="PROSITE" id="PS50112">
    <property type="entry name" value="PAS"/>
    <property type="match status" value="1"/>
</dbReference>
<evidence type="ECO:0000256" key="5">
    <source>
        <dbReference type="ARBA" id="ARBA00022553"/>
    </source>
</evidence>
<keyword evidence="6" id="KW-0808">Transferase</keyword>
<evidence type="ECO:0000259" key="14">
    <source>
        <dbReference type="PROSITE" id="PS50109"/>
    </source>
</evidence>
<keyword evidence="4" id="KW-0963">Cytoplasm</keyword>
<dbReference type="PANTHER" id="PTHR45339:SF1">
    <property type="entry name" value="HYBRID SIGNAL TRANSDUCTION HISTIDINE KINASE J"/>
    <property type="match status" value="1"/>
</dbReference>
<evidence type="ECO:0000259" key="15">
    <source>
        <dbReference type="PROSITE" id="PS50110"/>
    </source>
</evidence>
<dbReference type="InterPro" id="IPR003661">
    <property type="entry name" value="HisK_dim/P_dom"/>
</dbReference>
<dbReference type="GO" id="GO:0005737">
    <property type="term" value="C:cytoplasm"/>
    <property type="evidence" value="ECO:0007669"/>
    <property type="project" value="UniProtKB-SubCell"/>
</dbReference>
<evidence type="ECO:0000256" key="6">
    <source>
        <dbReference type="ARBA" id="ARBA00022679"/>
    </source>
</evidence>
<dbReference type="SUPFAM" id="SSF55785">
    <property type="entry name" value="PYP-like sensor domain (PAS domain)"/>
    <property type="match status" value="1"/>
</dbReference>
<dbReference type="SMART" id="SM00387">
    <property type="entry name" value="HATPase_c"/>
    <property type="match status" value="1"/>
</dbReference>
<dbReference type="Proteomes" id="UP001175000">
    <property type="component" value="Unassembled WGS sequence"/>
</dbReference>
<accession>A0AA39XFJ9</accession>
<feature type="region of interest" description="Disordered" evidence="13">
    <location>
        <begin position="1295"/>
        <end position="1319"/>
    </location>
</feature>
<evidence type="ECO:0000256" key="3">
    <source>
        <dbReference type="ARBA" id="ARBA00012438"/>
    </source>
</evidence>
<dbReference type="InterPro" id="IPR013655">
    <property type="entry name" value="PAS_fold_3"/>
</dbReference>
<feature type="region of interest" description="Disordered" evidence="13">
    <location>
        <begin position="993"/>
        <end position="1016"/>
    </location>
</feature>
<dbReference type="PROSITE" id="PS50109">
    <property type="entry name" value="HIS_KIN"/>
    <property type="match status" value="1"/>
</dbReference>